<dbReference type="PANTHER" id="PTHR43581:SF4">
    <property type="entry name" value="ATP_GTP PHOSPHATASE"/>
    <property type="match status" value="1"/>
</dbReference>
<dbReference type="RefSeq" id="WP_022613047.1">
    <property type="nucleotide sequence ID" value="NZ_LK391965.1"/>
</dbReference>
<evidence type="ECO:0000313" key="2">
    <source>
        <dbReference type="EMBL" id="CCO48616.1"/>
    </source>
</evidence>
<dbReference type="InterPro" id="IPR027417">
    <property type="entry name" value="P-loop_NTPase"/>
</dbReference>
<evidence type="ECO:0000313" key="3">
    <source>
        <dbReference type="Proteomes" id="UP000018211"/>
    </source>
</evidence>
<comment type="caution">
    <text evidence="2">The sequence shown here is derived from an EMBL/GenBank/DDBJ whole genome shotgun (WGS) entry which is preliminary data.</text>
</comment>
<accession>A0AAV2VV72</accession>
<dbReference type="InterPro" id="IPR003959">
    <property type="entry name" value="ATPase_AAA_core"/>
</dbReference>
<organism evidence="2 3">
    <name type="scientific">Vibrio nigripulchritudo SOn1</name>
    <dbReference type="NCBI Taxonomy" id="1238450"/>
    <lineage>
        <taxon>Bacteria</taxon>
        <taxon>Pseudomonadati</taxon>
        <taxon>Pseudomonadota</taxon>
        <taxon>Gammaproteobacteria</taxon>
        <taxon>Vibrionales</taxon>
        <taxon>Vibrionaceae</taxon>
        <taxon>Vibrio</taxon>
    </lineage>
</organism>
<evidence type="ECO:0000259" key="1">
    <source>
        <dbReference type="SMART" id="SM00382"/>
    </source>
</evidence>
<feature type="domain" description="AAA+ ATPase" evidence="1">
    <location>
        <begin position="184"/>
        <end position="428"/>
    </location>
</feature>
<dbReference type="GO" id="GO:0016887">
    <property type="term" value="F:ATP hydrolysis activity"/>
    <property type="evidence" value="ECO:0007669"/>
    <property type="project" value="InterPro"/>
</dbReference>
<sequence length="492" mass="57035">MKIYSKERPKKNKEKYIFLARNSWDDYSYRSTYDVYFFDGRIEHYLGESKIIDADIVLGQVKVKNSIDRLEHSMCSLGQTKDYYLKLKKLDDTDSKNILTILNDCAYDSSIYDFFSDLEQFKSSAVRFSTAEQALKFGRKIFSRAVEDDIKPCHSFSFNTNLKGFKSEHNFNFKFFDKEEKGIPSNINVIIGRNGTGKTQLLSDLAKTISGYGFENKEDLISSRDNKFGLSNPVFGRVIVISYSAFDNFEIPGKDEQEREELKEQGHVHGYKYCGLRERIGEDKYRLKNISEITKEFNRSYNKIRGYNEEDEWVSCIKHVLDDRSFQNIPRNKLKRSFKSLSSGQKIILSILASVFEHIENNSIIIIDEPETHLHPSLMSAFLHSLREILEKFDSYAIMATHSPVILQETPSMFVQVLGGSMQRPTVKPLRLESFGEEVSTLTEEVFHVSYEEANFYKTLSKLSKSGYSISEIERLFERRLGFTARSFIETL</sequence>
<dbReference type="Proteomes" id="UP000018211">
    <property type="component" value="Unassembled WGS sequence"/>
</dbReference>
<dbReference type="GO" id="GO:0005524">
    <property type="term" value="F:ATP binding"/>
    <property type="evidence" value="ECO:0007669"/>
    <property type="project" value="InterPro"/>
</dbReference>
<dbReference type="SMART" id="SM00382">
    <property type="entry name" value="AAA"/>
    <property type="match status" value="1"/>
</dbReference>
<name>A0AAV2VV72_9VIBR</name>
<dbReference type="EMBL" id="CAOF01000150">
    <property type="protein sequence ID" value="CCO48616.1"/>
    <property type="molecule type" value="Genomic_DNA"/>
</dbReference>
<proteinExistence type="predicted"/>
<dbReference type="PANTHER" id="PTHR43581">
    <property type="entry name" value="ATP/GTP PHOSPHATASE"/>
    <property type="match status" value="1"/>
</dbReference>
<dbReference type="InterPro" id="IPR051396">
    <property type="entry name" value="Bact_Antivir_Def_Nuclease"/>
</dbReference>
<gene>
    <name evidence="2" type="ORF">VIBNISOn1_570006</name>
</gene>
<dbReference type="Pfam" id="PF13304">
    <property type="entry name" value="AAA_21"/>
    <property type="match status" value="1"/>
</dbReference>
<reference evidence="2 3" key="1">
    <citation type="journal article" date="2013" name="ISME J.">
        <title>Comparative genomics of pathogenic lineages of Vibrio nigripulchritudo identifies virulence-associated traits.</title>
        <authorList>
            <person name="Goudenege D."/>
            <person name="Labreuche Y."/>
            <person name="Krin E."/>
            <person name="Ansquer D."/>
            <person name="Mangenot S."/>
            <person name="Calteau A."/>
            <person name="Medigue C."/>
            <person name="Mazel D."/>
            <person name="Polz M.F."/>
            <person name="Le Roux F."/>
        </authorList>
    </citation>
    <scope>NUCLEOTIDE SEQUENCE [LARGE SCALE GENOMIC DNA]</scope>
    <source>
        <strain evidence="2 3">SOn1</strain>
    </source>
</reference>
<protein>
    <recommendedName>
        <fullName evidence="1">AAA+ ATPase domain-containing protein</fullName>
    </recommendedName>
</protein>
<dbReference type="AlphaFoldDB" id="A0AAV2VV72"/>
<dbReference type="Gene3D" id="3.40.50.300">
    <property type="entry name" value="P-loop containing nucleotide triphosphate hydrolases"/>
    <property type="match status" value="1"/>
</dbReference>
<dbReference type="SUPFAM" id="SSF52540">
    <property type="entry name" value="P-loop containing nucleoside triphosphate hydrolases"/>
    <property type="match status" value="1"/>
</dbReference>
<dbReference type="InterPro" id="IPR003593">
    <property type="entry name" value="AAA+_ATPase"/>
</dbReference>